<dbReference type="PANTHER" id="PTHR33406:SF13">
    <property type="entry name" value="MEMBRANE PROTEIN YDFJ"/>
    <property type="match status" value="1"/>
</dbReference>
<comment type="caution">
    <text evidence="9">The sequence shown here is derived from an EMBL/GenBank/DDBJ whole genome shotgun (WGS) entry which is preliminary data.</text>
</comment>
<comment type="subcellular location">
    <subcellularLocation>
        <location evidence="1">Cell membrane</location>
        <topology evidence="1">Multi-pass membrane protein</topology>
    </subcellularLocation>
</comment>
<feature type="region of interest" description="Disordered" evidence="6">
    <location>
        <begin position="624"/>
        <end position="643"/>
    </location>
</feature>
<feature type="transmembrane region" description="Helical" evidence="7">
    <location>
        <begin position="683"/>
        <end position="701"/>
    </location>
</feature>
<feature type="transmembrane region" description="Helical" evidence="7">
    <location>
        <begin position="265"/>
        <end position="281"/>
    </location>
</feature>
<dbReference type="SUPFAM" id="SSF82866">
    <property type="entry name" value="Multidrug efflux transporter AcrB transmembrane domain"/>
    <property type="match status" value="2"/>
</dbReference>
<feature type="transmembrane region" description="Helical" evidence="7">
    <location>
        <begin position="734"/>
        <end position="755"/>
    </location>
</feature>
<feature type="transmembrane region" description="Helical" evidence="7">
    <location>
        <begin position="357"/>
        <end position="381"/>
    </location>
</feature>
<feature type="transmembrane region" description="Helical" evidence="7">
    <location>
        <begin position="776"/>
        <end position="799"/>
    </location>
</feature>
<evidence type="ECO:0000256" key="4">
    <source>
        <dbReference type="ARBA" id="ARBA00022989"/>
    </source>
</evidence>
<feature type="transmembrane region" description="Helical" evidence="7">
    <location>
        <begin position="805"/>
        <end position="824"/>
    </location>
</feature>
<feature type="transmembrane region" description="Helical" evidence="7">
    <location>
        <begin position="387"/>
        <end position="406"/>
    </location>
</feature>
<evidence type="ECO:0000256" key="6">
    <source>
        <dbReference type="SAM" id="MobiDB-lite"/>
    </source>
</evidence>
<feature type="compositionally biased region" description="Low complexity" evidence="6">
    <location>
        <begin position="624"/>
        <end position="642"/>
    </location>
</feature>
<evidence type="ECO:0000256" key="7">
    <source>
        <dbReference type="SAM" id="Phobius"/>
    </source>
</evidence>
<dbReference type="Gene3D" id="1.20.1640.10">
    <property type="entry name" value="Multidrug efflux transporter AcrB transmembrane domain"/>
    <property type="match status" value="2"/>
</dbReference>
<dbReference type="Proteomes" id="UP000256838">
    <property type="component" value="Unassembled WGS sequence"/>
</dbReference>
<evidence type="ECO:0000256" key="2">
    <source>
        <dbReference type="ARBA" id="ARBA00022475"/>
    </source>
</evidence>
<dbReference type="InterPro" id="IPR004869">
    <property type="entry name" value="MMPL_dom"/>
</dbReference>
<evidence type="ECO:0000313" key="9">
    <source>
        <dbReference type="EMBL" id="RDU96503.1"/>
    </source>
</evidence>
<dbReference type="Pfam" id="PF03176">
    <property type="entry name" value="MMPL"/>
    <property type="match status" value="1"/>
</dbReference>
<dbReference type="RefSeq" id="WP_115535950.1">
    <property type="nucleotide sequence ID" value="NZ_QRGA01000014.1"/>
</dbReference>
<protein>
    <recommendedName>
        <fullName evidence="8">Membrane transport protein MMPL domain-containing protein</fullName>
    </recommendedName>
</protein>
<feature type="transmembrane region" description="Helical" evidence="7">
    <location>
        <begin position="315"/>
        <end position="336"/>
    </location>
</feature>
<reference evidence="9 10" key="1">
    <citation type="submission" date="2018-08" db="EMBL/GenBank/DDBJ databases">
        <title>Paraburkholderia sp. DHOM06 isolated from forest soil.</title>
        <authorList>
            <person name="Gao Z.-H."/>
            <person name="Qiu L.-H."/>
        </authorList>
    </citation>
    <scope>NUCLEOTIDE SEQUENCE [LARGE SCALE GENOMIC DNA]</scope>
    <source>
        <strain evidence="9 10">DHOM06</strain>
    </source>
</reference>
<evidence type="ECO:0000256" key="3">
    <source>
        <dbReference type="ARBA" id="ARBA00022692"/>
    </source>
</evidence>
<dbReference type="GO" id="GO:0005886">
    <property type="term" value="C:plasma membrane"/>
    <property type="evidence" value="ECO:0007669"/>
    <property type="project" value="UniProtKB-SubCell"/>
</dbReference>
<proteinExistence type="predicted"/>
<feature type="transmembrane region" description="Helical" evidence="7">
    <location>
        <begin position="436"/>
        <end position="454"/>
    </location>
</feature>
<dbReference type="AlphaFoldDB" id="A0A3D8JTS2"/>
<dbReference type="PROSITE" id="PS51257">
    <property type="entry name" value="PROKAR_LIPOPROTEIN"/>
    <property type="match status" value="1"/>
</dbReference>
<keyword evidence="5 7" id="KW-0472">Membrane</keyword>
<evidence type="ECO:0000256" key="1">
    <source>
        <dbReference type="ARBA" id="ARBA00004651"/>
    </source>
</evidence>
<sequence length="851" mass="88957">MREETPNRSALAPRALLKRHAVLLWLLFLAGCAIVVQRAHFTADLSAFLPRAPTAEQRVLVDQLRDGVISRLILVAIDGGDAAARADISRDMAAALRRDPRFVSVNNGESVRQARDERFVFEHRYVLSPAVTPQRFSEQGLHRALGDSLDLLTSSAGLMTKALLPRDPTGETMAIVGQFDGEAQPATKDGVWVSRDGKRAVLVAQTAGAGSDTDAQESAIAAVRAAFGTASGTRPHAASYRLLLTGPGVFSVQTRDTIKHDVERLSTLSIALIVGLLLLVYRSPRTLALGLVPVFSGIAAGLAATSLVFGTIHGLTLGFGTTLIGEAVDYSIYLFVQSARPGMPAQTSDSVRAWIAAYWPTIRLGMLTSVCGFASMLFSGFPGLVQLGVYSIAGLVAAAAVTRYVLPHLHRRAVAVRDLSRVGAVLARAACAAPRLRWPFAALMIGAVAVLALHRGQLWSHELSALSPVPASSQALDAALRADVGAPDVRYLVVVSGASEQAVLQGAEKIAARLQPLVESGVLAGFESPSRYLPSDATQRARLASLPPADVLEARMRSAVAGQSIDVKPTVFAPFIADVERARNAPLLTRADLRGTSMGLAVDALLTERAGRWQAMLSLRAPNSPSAGQAASAGPPAASADEPSLDANRVEAAVAAAGVPGALFVDLKRQADALYVNYVREDIRLSLVGLAVIVALLAAALRDAGRVTGTLAPLLAAVVAVTAGFALAHEPLTILHLIGLLLIVAIGSNYALFFNRRQAAPSTGSSEPPHAIAPQTLVSLLIANLATVAGFGLLALSHVPMLESFGLTVGPGAMLALLFSAILAPRAAQAGAPQASRSTAEADAQHGRNTA</sequence>
<keyword evidence="3 7" id="KW-0812">Transmembrane</keyword>
<feature type="transmembrane region" description="Helical" evidence="7">
    <location>
        <begin position="708"/>
        <end position="728"/>
    </location>
</feature>
<evidence type="ECO:0000256" key="5">
    <source>
        <dbReference type="ARBA" id="ARBA00023136"/>
    </source>
</evidence>
<organism evidence="9 10">
    <name type="scientific">Trinickia dinghuensis</name>
    <dbReference type="NCBI Taxonomy" id="2291023"/>
    <lineage>
        <taxon>Bacteria</taxon>
        <taxon>Pseudomonadati</taxon>
        <taxon>Pseudomonadota</taxon>
        <taxon>Betaproteobacteria</taxon>
        <taxon>Burkholderiales</taxon>
        <taxon>Burkholderiaceae</taxon>
        <taxon>Trinickia</taxon>
    </lineage>
</organism>
<dbReference type="InterPro" id="IPR050545">
    <property type="entry name" value="Mycobact_MmpL"/>
</dbReference>
<feature type="domain" description="Membrane transport protein MMPL" evidence="8">
    <location>
        <begin position="189"/>
        <end position="409"/>
    </location>
</feature>
<dbReference type="EMBL" id="QRGA01000014">
    <property type="protein sequence ID" value="RDU96503.1"/>
    <property type="molecule type" value="Genomic_DNA"/>
</dbReference>
<dbReference type="OrthoDB" id="9780358at2"/>
<keyword evidence="10" id="KW-1185">Reference proteome</keyword>
<feature type="transmembrane region" description="Helical" evidence="7">
    <location>
        <begin position="288"/>
        <end position="309"/>
    </location>
</feature>
<gene>
    <name evidence="9" type="ORF">DWV00_23190</name>
</gene>
<evidence type="ECO:0000259" key="8">
    <source>
        <dbReference type="Pfam" id="PF03176"/>
    </source>
</evidence>
<dbReference type="PANTHER" id="PTHR33406">
    <property type="entry name" value="MEMBRANE PROTEIN MJ1562-RELATED"/>
    <property type="match status" value="1"/>
</dbReference>
<evidence type="ECO:0000313" key="10">
    <source>
        <dbReference type="Proteomes" id="UP000256838"/>
    </source>
</evidence>
<keyword evidence="4 7" id="KW-1133">Transmembrane helix</keyword>
<accession>A0A3D8JTS2</accession>
<keyword evidence="2" id="KW-1003">Cell membrane</keyword>
<name>A0A3D8JTS2_9BURK</name>